<name>A0A381V168_9ZZZZ</name>
<protein>
    <submittedName>
        <fullName evidence="1">Uncharacterized protein</fullName>
    </submittedName>
</protein>
<evidence type="ECO:0000313" key="1">
    <source>
        <dbReference type="EMBL" id="SVA34120.1"/>
    </source>
</evidence>
<feature type="non-terminal residue" evidence="1">
    <location>
        <position position="171"/>
    </location>
</feature>
<gene>
    <name evidence="1" type="ORF">METZ01_LOCUS86974</name>
</gene>
<reference evidence="1" key="1">
    <citation type="submission" date="2018-05" db="EMBL/GenBank/DDBJ databases">
        <authorList>
            <person name="Lanie J.A."/>
            <person name="Ng W.-L."/>
            <person name="Kazmierczak K.M."/>
            <person name="Andrzejewski T.M."/>
            <person name="Davidsen T.M."/>
            <person name="Wayne K.J."/>
            <person name="Tettelin H."/>
            <person name="Glass J.I."/>
            <person name="Rusch D."/>
            <person name="Podicherti R."/>
            <person name="Tsui H.-C.T."/>
            <person name="Winkler M.E."/>
        </authorList>
    </citation>
    <scope>NUCLEOTIDE SEQUENCE</scope>
</reference>
<dbReference type="EMBL" id="UINC01007578">
    <property type="protein sequence ID" value="SVA34120.1"/>
    <property type="molecule type" value="Genomic_DNA"/>
</dbReference>
<accession>A0A381V168</accession>
<organism evidence="1">
    <name type="scientific">marine metagenome</name>
    <dbReference type="NCBI Taxonomy" id="408172"/>
    <lineage>
        <taxon>unclassified sequences</taxon>
        <taxon>metagenomes</taxon>
        <taxon>ecological metagenomes</taxon>
    </lineage>
</organism>
<sequence length="171" mass="18873">MVRCFRGNVKKTIKLFNLSDLFIYQRLMKTVLLSGLALCLISCGDKVLDTKKSDSGSNNDFILTLTISDDIVYLNSSIKVTAVVERKVHYDSLDSYVTMKIMMDAVGGKIDGQNFTSVSSTSNTPASITVSMDKEVGSQFEALAFFLPSYSYSATKKEYSNYMQKGQVSAS</sequence>
<dbReference type="AlphaFoldDB" id="A0A381V168"/>
<proteinExistence type="predicted"/>